<name>A0A6N2BSX7_SOLCI</name>
<keyword evidence="5" id="KW-0539">Nucleus</keyword>
<evidence type="ECO:0000256" key="1">
    <source>
        <dbReference type="ARBA" id="ARBA00004123"/>
    </source>
</evidence>
<accession>A0A6N2BSX7</accession>
<proteinExistence type="predicted"/>
<comment type="caution">
    <text evidence="7">The sequence shown here is derived from an EMBL/GenBank/DDBJ whole genome shotgun (WGS) entry which is preliminary data.</text>
</comment>
<dbReference type="PANTHER" id="PTHR12396:SF42">
    <property type="entry name" value="MBD DOMAIN-CONTAINING PROTEIN"/>
    <property type="match status" value="1"/>
</dbReference>
<keyword evidence="2" id="KW-0805">Transcription regulation</keyword>
<evidence type="ECO:0000256" key="4">
    <source>
        <dbReference type="ARBA" id="ARBA00023163"/>
    </source>
</evidence>
<dbReference type="SUPFAM" id="SSF54171">
    <property type="entry name" value="DNA-binding domain"/>
    <property type="match status" value="1"/>
</dbReference>
<sequence length="161" mass="18288">MTKVDAADSFIQLKIGTSDDFLNDGIYSDPLLPPGTYIDVELDARADTITPNKGDVPDEGKLTDVPRSKLKIRRKIAPIHQVNLDRPLWLPQNWKLETKVRTIGATVGRVDKFYIEPISKSQFRSKIEVEEFLETGCKRKRKIIYHSHDGAAPSEEKRNVD</sequence>
<dbReference type="GO" id="GO:0005634">
    <property type="term" value="C:nucleus"/>
    <property type="evidence" value="ECO:0007669"/>
    <property type="project" value="UniProtKB-SubCell"/>
</dbReference>
<dbReference type="AlphaFoldDB" id="A0A6N2BSX7"/>
<dbReference type="PANTHER" id="PTHR12396">
    <property type="entry name" value="METHYL-CPG BINDING PROTEIN, MBD"/>
    <property type="match status" value="1"/>
</dbReference>
<reference evidence="7" key="1">
    <citation type="submission" date="2019-05" db="EMBL/GenBank/DDBJ databases">
        <title>The de novo reference genome and transcriptome assemblies of the wild tomato species Solanum chilense.</title>
        <authorList>
            <person name="Stam R."/>
            <person name="Nosenko T."/>
            <person name="Hoerger A.C."/>
            <person name="Stephan W."/>
            <person name="Seidel M.A."/>
            <person name="Kuhn J.M.M."/>
            <person name="Haberer G."/>
            <person name="Tellier A."/>
        </authorList>
    </citation>
    <scope>NUCLEOTIDE SEQUENCE</scope>
    <source>
        <tissue evidence="7">Mature leaves</tissue>
    </source>
</reference>
<dbReference type="GO" id="GO:0003677">
    <property type="term" value="F:DNA binding"/>
    <property type="evidence" value="ECO:0007669"/>
    <property type="project" value="UniProtKB-KW"/>
</dbReference>
<evidence type="ECO:0000256" key="5">
    <source>
        <dbReference type="ARBA" id="ARBA00023242"/>
    </source>
</evidence>
<comment type="subcellular location">
    <subcellularLocation>
        <location evidence="1">Nucleus</location>
    </subcellularLocation>
</comment>
<protein>
    <recommendedName>
        <fullName evidence="6">MBD domain-containing protein</fullName>
    </recommendedName>
</protein>
<keyword evidence="3" id="KW-0238">DNA-binding</keyword>
<evidence type="ECO:0000313" key="7">
    <source>
        <dbReference type="EMBL" id="TMW98024.1"/>
    </source>
</evidence>
<dbReference type="Gene3D" id="3.30.890.10">
    <property type="entry name" value="Methyl-cpg-binding Protein 2, Chain A"/>
    <property type="match status" value="1"/>
</dbReference>
<dbReference type="EMBL" id="RXGB01001654">
    <property type="protein sequence ID" value="TMW98024.1"/>
    <property type="molecule type" value="Genomic_DNA"/>
</dbReference>
<evidence type="ECO:0000259" key="6">
    <source>
        <dbReference type="PROSITE" id="PS50982"/>
    </source>
</evidence>
<dbReference type="Pfam" id="PF01429">
    <property type="entry name" value="MBD"/>
    <property type="match status" value="1"/>
</dbReference>
<dbReference type="InterPro" id="IPR001739">
    <property type="entry name" value="Methyl_CpG_DNA-bd"/>
</dbReference>
<evidence type="ECO:0000256" key="2">
    <source>
        <dbReference type="ARBA" id="ARBA00023015"/>
    </source>
</evidence>
<keyword evidence="4" id="KW-0804">Transcription</keyword>
<evidence type="ECO:0000256" key="3">
    <source>
        <dbReference type="ARBA" id="ARBA00023125"/>
    </source>
</evidence>
<gene>
    <name evidence="7" type="ORF">EJD97_004613</name>
</gene>
<feature type="domain" description="MBD" evidence="6">
    <location>
        <begin position="80"/>
        <end position="155"/>
    </location>
</feature>
<dbReference type="PROSITE" id="PS50982">
    <property type="entry name" value="MBD"/>
    <property type="match status" value="1"/>
</dbReference>
<organism evidence="7">
    <name type="scientific">Solanum chilense</name>
    <name type="common">Tomato</name>
    <name type="synonym">Lycopersicon chilense</name>
    <dbReference type="NCBI Taxonomy" id="4083"/>
    <lineage>
        <taxon>Eukaryota</taxon>
        <taxon>Viridiplantae</taxon>
        <taxon>Streptophyta</taxon>
        <taxon>Embryophyta</taxon>
        <taxon>Tracheophyta</taxon>
        <taxon>Spermatophyta</taxon>
        <taxon>Magnoliopsida</taxon>
        <taxon>eudicotyledons</taxon>
        <taxon>Gunneridae</taxon>
        <taxon>Pentapetalae</taxon>
        <taxon>asterids</taxon>
        <taxon>lamiids</taxon>
        <taxon>Solanales</taxon>
        <taxon>Solanaceae</taxon>
        <taxon>Solanoideae</taxon>
        <taxon>Solaneae</taxon>
        <taxon>Solanum</taxon>
        <taxon>Solanum subgen. Lycopersicon</taxon>
    </lineage>
</organism>
<dbReference type="InterPro" id="IPR016177">
    <property type="entry name" value="DNA-bd_dom_sf"/>
</dbReference>